<dbReference type="EMBL" id="GBRH01226088">
    <property type="protein sequence ID" value="JAD71807.1"/>
    <property type="molecule type" value="Transcribed_RNA"/>
</dbReference>
<proteinExistence type="predicted"/>
<accession>A0A0A9CJU7</accession>
<organism evidence="1">
    <name type="scientific">Arundo donax</name>
    <name type="common">Giant reed</name>
    <name type="synonym">Donax arundinaceus</name>
    <dbReference type="NCBI Taxonomy" id="35708"/>
    <lineage>
        <taxon>Eukaryota</taxon>
        <taxon>Viridiplantae</taxon>
        <taxon>Streptophyta</taxon>
        <taxon>Embryophyta</taxon>
        <taxon>Tracheophyta</taxon>
        <taxon>Spermatophyta</taxon>
        <taxon>Magnoliopsida</taxon>
        <taxon>Liliopsida</taxon>
        <taxon>Poales</taxon>
        <taxon>Poaceae</taxon>
        <taxon>PACMAD clade</taxon>
        <taxon>Arundinoideae</taxon>
        <taxon>Arundineae</taxon>
        <taxon>Arundo</taxon>
    </lineage>
</organism>
<dbReference type="AlphaFoldDB" id="A0A0A9CJU7"/>
<name>A0A0A9CJU7_ARUDO</name>
<reference evidence="1" key="2">
    <citation type="journal article" date="2015" name="Data Brief">
        <title>Shoot transcriptome of the giant reed, Arundo donax.</title>
        <authorList>
            <person name="Barrero R.A."/>
            <person name="Guerrero F.D."/>
            <person name="Moolhuijzen P."/>
            <person name="Goolsby J.A."/>
            <person name="Tidwell J."/>
            <person name="Bellgard S.E."/>
            <person name="Bellgard M.I."/>
        </authorList>
    </citation>
    <scope>NUCLEOTIDE SEQUENCE</scope>
    <source>
        <tissue evidence="1">Shoot tissue taken approximately 20 cm above the soil surface</tissue>
    </source>
</reference>
<sequence>MVNTSNKDVVFTQKHTKRGTIFCSSQKMKKSEAINHWN</sequence>
<reference evidence="1" key="1">
    <citation type="submission" date="2014-09" db="EMBL/GenBank/DDBJ databases">
        <authorList>
            <person name="Magalhaes I.L.F."/>
            <person name="Oliveira U."/>
            <person name="Santos F.R."/>
            <person name="Vidigal T.H.D.A."/>
            <person name="Brescovit A.D."/>
            <person name="Santos A.J."/>
        </authorList>
    </citation>
    <scope>NUCLEOTIDE SEQUENCE</scope>
    <source>
        <tissue evidence="1">Shoot tissue taken approximately 20 cm above the soil surface</tissue>
    </source>
</reference>
<evidence type="ECO:0000313" key="1">
    <source>
        <dbReference type="EMBL" id="JAD71807.1"/>
    </source>
</evidence>
<protein>
    <submittedName>
        <fullName evidence="1">Uncharacterized protein</fullName>
    </submittedName>
</protein>